<dbReference type="EMBL" id="CAJVPJ010001728">
    <property type="protein sequence ID" value="CAG8601867.1"/>
    <property type="molecule type" value="Genomic_DNA"/>
</dbReference>
<organism evidence="7 8">
    <name type="scientific">Paraglomus occultum</name>
    <dbReference type="NCBI Taxonomy" id="144539"/>
    <lineage>
        <taxon>Eukaryota</taxon>
        <taxon>Fungi</taxon>
        <taxon>Fungi incertae sedis</taxon>
        <taxon>Mucoromycota</taxon>
        <taxon>Glomeromycotina</taxon>
        <taxon>Glomeromycetes</taxon>
        <taxon>Paraglomerales</taxon>
        <taxon>Paraglomeraceae</taxon>
        <taxon>Paraglomus</taxon>
    </lineage>
</organism>
<dbReference type="GO" id="GO:0003735">
    <property type="term" value="F:structural constituent of ribosome"/>
    <property type="evidence" value="ECO:0007669"/>
    <property type="project" value="InterPro"/>
</dbReference>
<dbReference type="InterPro" id="IPR020040">
    <property type="entry name" value="Ribosomal_uL6_a/b-dom"/>
</dbReference>
<evidence type="ECO:0000256" key="3">
    <source>
        <dbReference type="ARBA" id="ARBA00023274"/>
    </source>
</evidence>
<comment type="caution">
    <text evidence="7">The sequence shown here is derived from an EMBL/GenBank/DDBJ whole genome shotgun (WGS) entry which is preliminary data.</text>
</comment>
<dbReference type="PRINTS" id="PR00059">
    <property type="entry name" value="RIBOSOMALL6"/>
</dbReference>
<keyword evidence="2 4" id="KW-0689">Ribosomal protein</keyword>
<dbReference type="InterPro" id="IPR036789">
    <property type="entry name" value="Ribosomal_uL6-like_a/b-dom_sf"/>
</dbReference>
<evidence type="ECO:0000313" key="8">
    <source>
        <dbReference type="Proteomes" id="UP000789572"/>
    </source>
</evidence>
<evidence type="ECO:0000256" key="4">
    <source>
        <dbReference type="RuleBase" id="RU003869"/>
    </source>
</evidence>
<evidence type="ECO:0000256" key="2">
    <source>
        <dbReference type="ARBA" id="ARBA00022980"/>
    </source>
</evidence>
<dbReference type="Gene3D" id="3.90.930.12">
    <property type="entry name" value="Ribosomal protein L6, alpha-beta domain"/>
    <property type="match status" value="2"/>
</dbReference>
<dbReference type="GO" id="GO:0022625">
    <property type="term" value="C:cytosolic large ribosomal subunit"/>
    <property type="evidence" value="ECO:0007669"/>
    <property type="project" value="TreeGrafter"/>
</dbReference>
<dbReference type="GO" id="GO:0002181">
    <property type="term" value="P:cytoplasmic translation"/>
    <property type="evidence" value="ECO:0007669"/>
    <property type="project" value="TreeGrafter"/>
</dbReference>
<dbReference type="SUPFAM" id="SSF56053">
    <property type="entry name" value="Ribosomal protein L6"/>
    <property type="match status" value="2"/>
</dbReference>
<evidence type="ECO:0000313" key="7">
    <source>
        <dbReference type="EMBL" id="CAG8601867.1"/>
    </source>
</evidence>
<dbReference type="Proteomes" id="UP000789572">
    <property type="component" value="Unassembled WGS sequence"/>
</dbReference>
<dbReference type="GO" id="GO:0019843">
    <property type="term" value="F:rRNA binding"/>
    <property type="evidence" value="ECO:0007669"/>
    <property type="project" value="InterPro"/>
</dbReference>
<dbReference type="AlphaFoldDB" id="A0A9N9CFR5"/>
<feature type="domain" description="Large ribosomal subunit protein uL6 alpha-beta" evidence="6">
    <location>
        <begin position="86"/>
        <end position="135"/>
    </location>
</feature>
<comment type="similarity">
    <text evidence="1 4">Belongs to the universal ribosomal protein uL6 family.</text>
</comment>
<evidence type="ECO:0000256" key="5">
    <source>
        <dbReference type="SAM" id="MobiDB-lite"/>
    </source>
</evidence>
<proteinExistence type="inferred from homology"/>
<evidence type="ECO:0000259" key="6">
    <source>
        <dbReference type="Pfam" id="PF00347"/>
    </source>
</evidence>
<keyword evidence="8" id="KW-1185">Reference proteome</keyword>
<dbReference type="OrthoDB" id="540873at2759"/>
<name>A0A9N9CFR5_9GLOM</name>
<dbReference type="PANTHER" id="PTHR11655:SF14">
    <property type="entry name" value="LARGE RIBOSOMAL SUBUNIT PROTEIN UL6M"/>
    <property type="match status" value="1"/>
</dbReference>
<evidence type="ECO:0000256" key="1">
    <source>
        <dbReference type="ARBA" id="ARBA00009356"/>
    </source>
</evidence>
<keyword evidence="3 4" id="KW-0687">Ribonucleoprotein</keyword>
<sequence length="342" mass="39033">MSKLTNRVIVIPPAVKIVITKEKVQAQGPQGTNELNINPVVEIIHNDNKITTQSPNLDLAGTFNSLIYNLIEGVNKGYKKILKVAGVGYKVALKEKKLEFSLGKSHLDYLDIPDDLEVQLKGNEITISGVDKSKVGGRNEKAIQENEKVEQETREETLELVKEKAAVLEFFFRDDLNMNVKTRVKVLEKVKEGFTGIGEGNVKKTVFKTRKERFKKMKKNLEENLTEEEELNSYLVGEVESIVVEKDYFVENQLGKLGELFGVEFLETGDRDFRDVIDTSRTERGVSQTKEEILEKISRLKQEQEESTKTSEITPSETENGLDKFFRFFSELDRREDEDFVS</sequence>
<accession>A0A9N9CFR5</accession>
<feature type="compositionally biased region" description="Basic and acidic residues" evidence="5">
    <location>
        <begin position="297"/>
        <end position="309"/>
    </location>
</feature>
<protein>
    <submittedName>
        <fullName evidence="7">2075_t:CDS:1</fullName>
    </submittedName>
</protein>
<dbReference type="InterPro" id="IPR000702">
    <property type="entry name" value="Ribosomal_uL6-like"/>
</dbReference>
<reference evidence="7" key="1">
    <citation type="submission" date="2021-06" db="EMBL/GenBank/DDBJ databases">
        <authorList>
            <person name="Kallberg Y."/>
            <person name="Tangrot J."/>
            <person name="Rosling A."/>
        </authorList>
    </citation>
    <scope>NUCLEOTIDE SEQUENCE</scope>
    <source>
        <strain evidence="7">IA702</strain>
    </source>
</reference>
<feature type="region of interest" description="Disordered" evidence="5">
    <location>
        <begin position="297"/>
        <end position="318"/>
    </location>
</feature>
<dbReference type="PANTHER" id="PTHR11655">
    <property type="entry name" value="60S/50S RIBOSOMAL PROTEIN L6/L9"/>
    <property type="match status" value="1"/>
</dbReference>
<dbReference type="Pfam" id="PF00347">
    <property type="entry name" value="Ribosomal_L6"/>
    <property type="match status" value="1"/>
</dbReference>
<dbReference type="InterPro" id="IPR019906">
    <property type="entry name" value="Ribosomal_uL6_bac-type"/>
</dbReference>
<gene>
    <name evidence="7" type="ORF">POCULU_LOCUS7507</name>
</gene>